<dbReference type="InterPro" id="IPR018060">
    <property type="entry name" value="HTH_AraC"/>
</dbReference>
<accession>A0A3B0WZP2</accession>
<dbReference type="Pfam" id="PF12833">
    <property type="entry name" value="HTH_18"/>
    <property type="match status" value="1"/>
</dbReference>
<feature type="transmembrane region" description="Helical" evidence="4">
    <location>
        <begin position="34"/>
        <end position="53"/>
    </location>
</feature>
<keyword evidence="1" id="KW-0805">Transcription regulation</keyword>
<reference evidence="6" key="1">
    <citation type="submission" date="2018-06" db="EMBL/GenBank/DDBJ databases">
        <authorList>
            <person name="Zhirakovskaya E."/>
        </authorList>
    </citation>
    <scope>NUCLEOTIDE SEQUENCE</scope>
</reference>
<feature type="transmembrane region" description="Helical" evidence="4">
    <location>
        <begin position="65"/>
        <end position="84"/>
    </location>
</feature>
<evidence type="ECO:0000256" key="2">
    <source>
        <dbReference type="ARBA" id="ARBA00023125"/>
    </source>
</evidence>
<dbReference type="GO" id="GO:0003700">
    <property type="term" value="F:DNA-binding transcription factor activity"/>
    <property type="evidence" value="ECO:0007669"/>
    <property type="project" value="InterPro"/>
</dbReference>
<dbReference type="InterPro" id="IPR009057">
    <property type="entry name" value="Homeodomain-like_sf"/>
</dbReference>
<feature type="transmembrane region" description="Helical" evidence="4">
    <location>
        <begin position="179"/>
        <end position="200"/>
    </location>
</feature>
<feature type="transmembrane region" description="Helical" evidence="4">
    <location>
        <begin position="117"/>
        <end position="139"/>
    </location>
</feature>
<name>A0A3B0WZP2_9ZZZZ</name>
<dbReference type="Gene3D" id="1.10.10.60">
    <property type="entry name" value="Homeodomain-like"/>
    <property type="match status" value="2"/>
</dbReference>
<evidence type="ECO:0000256" key="4">
    <source>
        <dbReference type="SAM" id="Phobius"/>
    </source>
</evidence>
<keyword evidence="4" id="KW-0472">Membrane</keyword>
<feature type="transmembrane region" description="Helical" evidence="4">
    <location>
        <begin position="151"/>
        <end position="173"/>
    </location>
</feature>
<dbReference type="PROSITE" id="PS00041">
    <property type="entry name" value="HTH_ARAC_FAMILY_1"/>
    <property type="match status" value="1"/>
</dbReference>
<keyword evidence="3" id="KW-0804">Transcription</keyword>
<feature type="transmembrane region" description="Helical" evidence="4">
    <location>
        <begin position="6"/>
        <end position="27"/>
    </location>
</feature>
<dbReference type="PANTHER" id="PTHR43280">
    <property type="entry name" value="ARAC-FAMILY TRANSCRIPTIONAL REGULATOR"/>
    <property type="match status" value="1"/>
</dbReference>
<sequence>MNTVSILNIGFSVVSAVILFFAYVFFLKNVNKSWLAVGSCGLLLLSLTSLQIWHLEFLINGVDLFLLPEYRFWLFLIPPMFYFFSRSILLPAARISPFLIIHLAPLLLNFISRYEIAVALIFVTGTGYTLWFASLIYSLRAQRSRFKLEMFFFTFFVILAVFVLIVASTIPYIDNSYFYLFYTNSISFSYILVVMALLVFPDLLNELAVVATLSYASSALKGVNIKKTIQELEDLMINSKLYQNENLNLAMLADEIEITSHQLSELINVHFGISFSRYIRGHRIECAKMLLAHDKAASVLSISLETGFKSQSNFYAAFKEVTNQSPGEYRKSCSGASS</sequence>
<dbReference type="PANTHER" id="PTHR43280:SF29">
    <property type="entry name" value="ARAC-FAMILY TRANSCRIPTIONAL REGULATOR"/>
    <property type="match status" value="1"/>
</dbReference>
<dbReference type="EMBL" id="UOFG01000148">
    <property type="protein sequence ID" value="VAW61505.1"/>
    <property type="molecule type" value="Genomic_DNA"/>
</dbReference>
<dbReference type="PROSITE" id="PS01124">
    <property type="entry name" value="HTH_ARAC_FAMILY_2"/>
    <property type="match status" value="1"/>
</dbReference>
<keyword evidence="4" id="KW-0812">Transmembrane</keyword>
<feature type="transmembrane region" description="Helical" evidence="4">
    <location>
        <begin position="91"/>
        <end position="111"/>
    </location>
</feature>
<proteinExistence type="predicted"/>
<evidence type="ECO:0000256" key="1">
    <source>
        <dbReference type="ARBA" id="ARBA00023015"/>
    </source>
</evidence>
<dbReference type="SMART" id="SM00342">
    <property type="entry name" value="HTH_ARAC"/>
    <property type="match status" value="1"/>
</dbReference>
<keyword evidence="2" id="KW-0238">DNA-binding</keyword>
<feature type="domain" description="HTH araC/xylS-type" evidence="5">
    <location>
        <begin position="226"/>
        <end position="332"/>
    </location>
</feature>
<keyword evidence="4" id="KW-1133">Transmembrane helix</keyword>
<gene>
    <name evidence="6" type="ORF">MNBD_GAMMA11-2534</name>
</gene>
<evidence type="ECO:0000256" key="3">
    <source>
        <dbReference type="ARBA" id="ARBA00023163"/>
    </source>
</evidence>
<dbReference type="SUPFAM" id="SSF46689">
    <property type="entry name" value="Homeodomain-like"/>
    <property type="match status" value="1"/>
</dbReference>
<dbReference type="InterPro" id="IPR018062">
    <property type="entry name" value="HTH_AraC-typ_CS"/>
</dbReference>
<dbReference type="GO" id="GO:0043565">
    <property type="term" value="F:sequence-specific DNA binding"/>
    <property type="evidence" value="ECO:0007669"/>
    <property type="project" value="InterPro"/>
</dbReference>
<evidence type="ECO:0000313" key="6">
    <source>
        <dbReference type="EMBL" id="VAW61505.1"/>
    </source>
</evidence>
<evidence type="ECO:0000259" key="5">
    <source>
        <dbReference type="PROSITE" id="PS01124"/>
    </source>
</evidence>
<protein>
    <recommendedName>
        <fullName evidence="5">HTH araC/xylS-type domain-containing protein</fullName>
    </recommendedName>
</protein>
<organism evidence="6">
    <name type="scientific">hydrothermal vent metagenome</name>
    <dbReference type="NCBI Taxonomy" id="652676"/>
    <lineage>
        <taxon>unclassified sequences</taxon>
        <taxon>metagenomes</taxon>
        <taxon>ecological metagenomes</taxon>
    </lineage>
</organism>
<dbReference type="AlphaFoldDB" id="A0A3B0WZP2"/>